<evidence type="ECO:0000313" key="3">
    <source>
        <dbReference type="EMBL" id="KAJ8889307.1"/>
    </source>
</evidence>
<evidence type="ECO:0000256" key="1">
    <source>
        <dbReference type="SAM" id="SignalP"/>
    </source>
</evidence>
<feature type="signal peptide" evidence="1">
    <location>
        <begin position="1"/>
        <end position="17"/>
    </location>
</feature>
<dbReference type="SUPFAM" id="SSF63737">
    <property type="entry name" value="Leukotriene A4 hydrolase N-terminal domain"/>
    <property type="match status" value="1"/>
</dbReference>
<organism evidence="3 4">
    <name type="scientific">Dryococelus australis</name>
    <dbReference type="NCBI Taxonomy" id="614101"/>
    <lineage>
        <taxon>Eukaryota</taxon>
        <taxon>Metazoa</taxon>
        <taxon>Ecdysozoa</taxon>
        <taxon>Arthropoda</taxon>
        <taxon>Hexapoda</taxon>
        <taxon>Insecta</taxon>
        <taxon>Pterygota</taxon>
        <taxon>Neoptera</taxon>
        <taxon>Polyneoptera</taxon>
        <taxon>Phasmatodea</taxon>
        <taxon>Verophasmatodea</taxon>
        <taxon>Anareolatae</taxon>
        <taxon>Phasmatidae</taxon>
        <taxon>Eurycanthinae</taxon>
        <taxon>Dryococelus</taxon>
    </lineage>
</organism>
<protein>
    <recommendedName>
        <fullName evidence="2">Aminopeptidase N-like N-terminal domain-containing protein</fullName>
    </recommendedName>
</protein>
<dbReference type="PANTHER" id="PTHR11533:SF299">
    <property type="entry name" value="AMINOPEPTIDASE"/>
    <property type="match status" value="1"/>
</dbReference>
<evidence type="ECO:0000259" key="2">
    <source>
        <dbReference type="Pfam" id="PF17900"/>
    </source>
</evidence>
<comment type="caution">
    <text evidence="3">The sequence shown here is derived from an EMBL/GenBank/DDBJ whole genome shotgun (WGS) entry which is preliminary data.</text>
</comment>
<reference evidence="3 4" key="1">
    <citation type="submission" date="2023-02" db="EMBL/GenBank/DDBJ databases">
        <title>LHISI_Scaffold_Assembly.</title>
        <authorList>
            <person name="Stuart O.P."/>
            <person name="Cleave R."/>
            <person name="Magrath M.J.L."/>
            <person name="Mikheyev A.S."/>
        </authorList>
    </citation>
    <scope>NUCLEOTIDE SEQUENCE [LARGE SCALE GENOMIC DNA]</scope>
    <source>
        <strain evidence="3">Daus_M_001</strain>
        <tissue evidence="3">Leg muscle</tissue>
    </source>
</reference>
<dbReference type="Gene3D" id="2.60.40.1730">
    <property type="entry name" value="tricorn interacting facor f3 domain"/>
    <property type="match status" value="1"/>
</dbReference>
<dbReference type="Pfam" id="PF17900">
    <property type="entry name" value="Peptidase_M1_N"/>
    <property type="match status" value="1"/>
</dbReference>
<dbReference type="InterPro" id="IPR050344">
    <property type="entry name" value="Peptidase_M1_aminopeptidases"/>
</dbReference>
<evidence type="ECO:0000313" key="4">
    <source>
        <dbReference type="Proteomes" id="UP001159363"/>
    </source>
</evidence>
<feature type="chain" id="PRO_5045555285" description="Aminopeptidase N-like N-terminal domain-containing protein" evidence="1">
    <location>
        <begin position="18"/>
        <end position="217"/>
    </location>
</feature>
<proteinExistence type="predicted"/>
<keyword evidence="4" id="KW-1185">Reference proteome</keyword>
<accession>A0ABQ9HY53</accession>
<feature type="domain" description="Aminopeptidase N-like N-terminal" evidence="2">
    <location>
        <begin position="46"/>
        <end position="215"/>
    </location>
</feature>
<name>A0ABQ9HY53_9NEOP</name>
<gene>
    <name evidence="3" type="ORF">PR048_008805</name>
</gene>
<keyword evidence="1" id="KW-0732">Signal</keyword>
<sequence length="217" mass="24109">MLSWAVVLLALTMVAMATSPRRTALLDDAEVLATRDDSYRLPETIVPVHYDLQLHPNLEGDFRFNGTVAITLRADHPTVNITFHTSDIDVVEDSVSVTAISKAESALKVTAQTGDEERSFYTVTLDSPLAAKEEYILKMDYHGYHRTTTRGFYRSSYLDRNNNTVWLATTHFEPIGARKAFPCFDEPALKATFNISIAAPKGLHAISNMPASSTELE</sequence>
<dbReference type="InterPro" id="IPR045357">
    <property type="entry name" value="Aminopeptidase_N-like_N"/>
</dbReference>
<dbReference type="Proteomes" id="UP001159363">
    <property type="component" value="Chromosome 3"/>
</dbReference>
<dbReference type="InterPro" id="IPR042097">
    <property type="entry name" value="Aminopeptidase_N-like_N_sf"/>
</dbReference>
<dbReference type="EMBL" id="JARBHB010000003">
    <property type="protein sequence ID" value="KAJ8889307.1"/>
    <property type="molecule type" value="Genomic_DNA"/>
</dbReference>
<dbReference type="PANTHER" id="PTHR11533">
    <property type="entry name" value="PROTEASE M1 ZINC METALLOPROTEASE"/>
    <property type="match status" value="1"/>
</dbReference>